<evidence type="ECO:0000313" key="12">
    <source>
        <dbReference type="EMBL" id="AVP98400.1"/>
    </source>
</evidence>
<dbReference type="KEGG" id="xba:C7S18_14920"/>
<dbReference type="Pfam" id="PF03471">
    <property type="entry name" value="CorC_HlyC"/>
    <property type="match status" value="1"/>
</dbReference>
<name>A0A2P1PU96_9GAMM</name>
<dbReference type="OrthoDB" id="9797674at2"/>
<evidence type="ECO:0000259" key="11">
    <source>
        <dbReference type="PROSITE" id="PS51846"/>
    </source>
</evidence>
<feature type="transmembrane region" description="Helical" evidence="9">
    <location>
        <begin position="62"/>
        <end position="82"/>
    </location>
</feature>
<dbReference type="Gene3D" id="3.10.580.10">
    <property type="entry name" value="CBS-domain"/>
    <property type="match status" value="1"/>
</dbReference>
<dbReference type="PROSITE" id="PS51371">
    <property type="entry name" value="CBS"/>
    <property type="match status" value="2"/>
</dbReference>
<evidence type="ECO:0000259" key="10">
    <source>
        <dbReference type="PROSITE" id="PS51371"/>
    </source>
</evidence>
<keyword evidence="2 8" id="KW-0812">Transmembrane</keyword>
<feature type="transmembrane region" description="Helical" evidence="9">
    <location>
        <begin position="6"/>
        <end position="26"/>
    </location>
</feature>
<dbReference type="SUPFAM" id="SSF54631">
    <property type="entry name" value="CBS-domain pair"/>
    <property type="match status" value="1"/>
</dbReference>
<evidence type="ECO:0000256" key="3">
    <source>
        <dbReference type="ARBA" id="ARBA00022737"/>
    </source>
</evidence>
<proteinExistence type="predicted"/>
<evidence type="ECO:0000256" key="7">
    <source>
        <dbReference type="PROSITE-ProRule" id="PRU00703"/>
    </source>
</evidence>
<evidence type="ECO:0000313" key="13">
    <source>
        <dbReference type="Proteomes" id="UP000241074"/>
    </source>
</evidence>
<feature type="transmembrane region" description="Helical" evidence="9">
    <location>
        <begin position="132"/>
        <end position="157"/>
    </location>
</feature>
<dbReference type="FunFam" id="3.30.465.10:FF:000023">
    <property type="entry name" value="Magnesium and cobalt transporter"/>
    <property type="match status" value="1"/>
</dbReference>
<gene>
    <name evidence="12" type="ORF">C7S18_14920</name>
</gene>
<dbReference type="PROSITE" id="PS51846">
    <property type="entry name" value="CNNM"/>
    <property type="match status" value="1"/>
</dbReference>
<dbReference type="InterPro" id="IPR016169">
    <property type="entry name" value="FAD-bd_PCMH_sub2"/>
</dbReference>
<dbReference type="RefSeq" id="WP_106892321.1">
    <property type="nucleotide sequence ID" value="NZ_CP027860.1"/>
</dbReference>
<keyword evidence="5 7" id="KW-0129">CBS domain</keyword>
<dbReference type="Proteomes" id="UP000241074">
    <property type="component" value="Chromosome"/>
</dbReference>
<evidence type="ECO:0000256" key="2">
    <source>
        <dbReference type="ARBA" id="ARBA00022692"/>
    </source>
</evidence>
<dbReference type="InterPro" id="IPR046342">
    <property type="entry name" value="CBS_dom_sf"/>
</dbReference>
<feature type="domain" description="CBS" evidence="10">
    <location>
        <begin position="216"/>
        <end position="277"/>
    </location>
</feature>
<dbReference type="Pfam" id="PF00571">
    <property type="entry name" value="CBS"/>
    <property type="match status" value="2"/>
</dbReference>
<evidence type="ECO:0000256" key="1">
    <source>
        <dbReference type="ARBA" id="ARBA00004141"/>
    </source>
</evidence>
<accession>A0A2P1PU96</accession>
<dbReference type="SUPFAM" id="SSF56176">
    <property type="entry name" value="FAD-binding/transporter-associated domain-like"/>
    <property type="match status" value="1"/>
</dbReference>
<evidence type="ECO:0000256" key="4">
    <source>
        <dbReference type="ARBA" id="ARBA00022989"/>
    </source>
</evidence>
<evidence type="ECO:0000256" key="6">
    <source>
        <dbReference type="ARBA" id="ARBA00023136"/>
    </source>
</evidence>
<evidence type="ECO:0000256" key="5">
    <source>
        <dbReference type="ARBA" id="ARBA00023122"/>
    </source>
</evidence>
<evidence type="ECO:0000256" key="8">
    <source>
        <dbReference type="PROSITE-ProRule" id="PRU01193"/>
    </source>
</evidence>
<dbReference type="PANTHER" id="PTHR22777">
    <property type="entry name" value="HEMOLYSIN-RELATED"/>
    <property type="match status" value="1"/>
</dbReference>
<comment type="subcellular location">
    <subcellularLocation>
        <location evidence="1">Membrane</location>
        <topology evidence="1">Multi-pass membrane protein</topology>
    </subcellularLocation>
</comment>
<feature type="domain" description="CBS" evidence="10">
    <location>
        <begin position="280"/>
        <end position="338"/>
    </location>
</feature>
<dbReference type="SMART" id="SM00116">
    <property type="entry name" value="CBS"/>
    <property type="match status" value="2"/>
</dbReference>
<keyword evidence="4 8" id="KW-1133">Transmembrane helix</keyword>
<dbReference type="InterPro" id="IPR036318">
    <property type="entry name" value="FAD-bd_PCMH-like_sf"/>
</dbReference>
<dbReference type="InterPro" id="IPR000644">
    <property type="entry name" value="CBS_dom"/>
</dbReference>
<dbReference type="InterPro" id="IPR044751">
    <property type="entry name" value="Ion_transp-like_CBS"/>
</dbReference>
<organism evidence="12 13">
    <name type="scientific">Ahniella affigens</name>
    <dbReference type="NCBI Taxonomy" id="2021234"/>
    <lineage>
        <taxon>Bacteria</taxon>
        <taxon>Pseudomonadati</taxon>
        <taxon>Pseudomonadota</taxon>
        <taxon>Gammaproteobacteria</taxon>
        <taxon>Lysobacterales</taxon>
        <taxon>Rhodanobacteraceae</taxon>
        <taxon>Ahniella</taxon>
    </lineage>
</organism>
<feature type="domain" description="CNNM transmembrane" evidence="11">
    <location>
        <begin position="1"/>
        <end position="197"/>
    </location>
</feature>
<dbReference type="InterPro" id="IPR005170">
    <property type="entry name" value="Transptr-assoc_dom"/>
</dbReference>
<dbReference type="Gene3D" id="3.30.465.10">
    <property type="match status" value="1"/>
</dbReference>
<reference evidence="12 13" key="2">
    <citation type="submission" date="2018-03" db="EMBL/GenBank/DDBJ databases">
        <authorList>
            <person name="Keele B.F."/>
        </authorList>
    </citation>
    <scope>NUCLEOTIDE SEQUENCE [LARGE SCALE GENOMIC DNA]</scope>
    <source>
        <strain evidence="12 13">D13</strain>
    </source>
</reference>
<keyword evidence="3" id="KW-0677">Repeat</keyword>
<evidence type="ECO:0000256" key="9">
    <source>
        <dbReference type="SAM" id="Phobius"/>
    </source>
</evidence>
<dbReference type="Pfam" id="PF01595">
    <property type="entry name" value="CNNM"/>
    <property type="match status" value="1"/>
</dbReference>
<dbReference type="SMART" id="SM01091">
    <property type="entry name" value="CorC_HlyC"/>
    <property type="match status" value="1"/>
</dbReference>
<dbReference type="AlphaFoldDB" id="A0A2P1PU96"/>
<keyword evidence="13" id="KW-1185">Reference proteome</keyword>
<dbReference type="InterPro" id="IPR002550">
    <property type="entry name" value="CNNM"/>
</dbReference>
<dbReference type="GO" id="GO:0050660">
    <property type="term" value="F:flavin adenine dinucleotide binding"/>
    <property type="evidence" value="ECO:0007669"/>
    <property type="project" value="InterPro"/>
</dbReference>
<dbReference type="EMBL" id="CP027860">
    <property type="protein sequence ID" value="AVP98400.1"/>
    <property type="molecule type" value="Genomic_DNA"/>
</dbReference>
<dbReference type="GO" id="GO:0005886">
    <property type="term" value="C:plasma membrane"/>
    <property type="evidence" value="ECO:0007669"/>
    <property type="project" value="TreeGrafter"/>
</dbReference>
<feature type="transmembrane region" description="Helical" evidence="9">
    <location>
        <begin position="102"/>
        <end position="120"/>
    </location>
</feature>
<dbReference type="CDD" id="cd04590">
    <property type="entry name" value="CBS_pair_CorC_HlyC_assoc"/>
    <property type="match status" value="1"/>
</dbReference>
<protein>
    <submittedName>
        <fullName evidence="12">Hemolysin</fullName>
    </submittedName>
</protein>
<reference evidence="12 13" key="1">
    <citation type="submission" date="2018-03" db="EMBL/GenBank/DDBJ databases">
        <title>Ahniella affigens gen. nov., sp. nov., a gammaproteobacterium isolated from sandy soil near a stream.</title>
        <authorList>
            <person name="Ko Y."/>
            <person name="Kim J.-H."/>
        </authorList>
    </citation>
    <scope>NUCLEOTIDE SEQUENCE [LARGE SCALE GENOMIC DNA]</scope>
    <source>
        <strain evidence="12 13">D13</strain>
    </source>
</reference>
<dbReference type="PANTHER" id="PTHR22777:SF17">
    <property type="entry name" value="UPF0053 PROTEIN SLL0260"/>
    <property type="match status" value="1"/>
</dbReference>
<keyword evidence="6 8" id="KW-0472">Membrane</keyword>
<sequence length="432" mass="47473">MSLEIAVVFVLILFNGFFALSEMSVVTARKTKLKQQALTSKRARVALELSEQPERFLSSIQVWITLISILTTFFGGDAIAGVMQQKLLQYPLIAPYAEGTSVAISVGLILVFSVVLGELVPKRLAILRPEKVAVAVAIPMRFLSAVAKPVVIGLAWMTESLLKLFPKPSDSDSDVTEEEIKLLVAESHEQGVIDRDERNMVNRVLNLGDRTVDSLMTPRPRMVWLDAAASLADNLSVLHEHPYSRYPVFRASDQDVVGVVQTKDLLAEMTSGKKPDLFKSVSPPLFVPESAKALALLEQFRDAEVAFAFVVDEYGEIKGMITLSDVITAVFGRLTHALEAGEHPIVQRADGSWLIDGALSVEDLREHLGLADLPNEDEEYRTVAGMIMAHFARIPSVGESFEHAAFRFEVIDLDGARIDKVLVIALAPREVG</sequence>